<name>A0A8G1XCA4_9ACTN</name>
<evidence type="ECO:0000259" key="1">
    <source>
        <dbReference type="Pfam" id="PF13556"/>
    </source>
</evidence>
<gene>
    <name evidence="2" type="ORF">EDD39_1116</name>
</gene>
<dbReference type="Gene3D" id="1.10.10.2840">
    <property type="entry name" value="PucR C-terminal helix-turn-helix domain"/>
    <property type="match status" value="2"/>
</dbReference>
<protein>
    <submittedName>
        <fullName evidence="2">PucR-like helix-turn-helix protein</fullName>
    </submittedName>
</protein>
<accession>A0A8G1XCA4</accession>
<dbReference type="Proteomes" id="UP000267408">
    <property type="component" value="Unassembled WGS sequence"/>
</dbReference>
<dbReference type="PANTHER" id="PTHR33744">
    <property type="entry name" value="CARBOHYDRATE DIACID REGULATOR"/>
    <property type="match status" value="1"/>
</dbReference>
<evidence type="ECO:0000313" key="3">
    <source>
        <dbReference type="Proteomes" id="UP000267408"/>
    </source>
</evidence>
<sequence>MPSLARLTRLPEIGLAKVPDTPSACLSRRIDAVWPLRPEDRTPRRDSLAQSLAVADLREWTGTPLDQLASHAAAVGVAALAVVTDNGDVPPALLGALRARRVPLLTVPAGTSWVDVAEAVRRERAEDQRLAVGWRDWLASQLRQTEDGRQIARIVRWLATQAGVRAALIGSDSSLLAAAPQLAARTLPALADTIQQIASGALESAAFEENGTRKRLLAVGAGQPRAVLVLARDSPFDRTANQVINRTVDLLALHLLVEDVKARQRSHHTAGAALRAAILQLLMAGEADAAGKVAASLYPAGQFQHPVARLYVLEGRPDDRSDLLEECQRRVGALALVNPCTDFDEHLLVVVPQPCATHDEDGGVADALHALVAEQPHRYIGKSDVRPIAETNQMYRHALRALTSARLDRSRAAVYDQRGRLPELLNHLQPGWSRVVLGPLLAEPAPERDLLLQALNLALHTSVREAAELIGAHRNTVASRVRAAASVLDLDLDSIRHRAVAAVALEAFGLEGPRDGLAPVEAVEDLRDYLVGPEAQAWQSDLLSPLPADLAESVKEWVLADGDTARMAAALGIHQQTARKRLRGATLHVQRDLLGHTADVYDVVLAVASRFALPVPLRRG</sequence>
<reference evidence="2 3" key="1">
    <citation type="submission" date="2018-11" db="EMBL/GenBank/DDBJ databases">
        <title>Sequencing the genomes of 1000 actinobacteria strains.</title>
        <authorList>
            <person name="Klenk H.-P."/>
        </authorList>
    </citation>
    <scope>NUCLEOTIDE SEQUENCE [LARGE SCALE GENOMIC DNA]</scope>
    <source>
        <strain evidence="2 3">DSM 44780</strain>
    </source>
</reference>
<dbReference type="AlphaFoldDB" id="A0A8G1XCA4"/>
<dbReference type="InterPro" id="IPR025736">
    <property type="entry name" value="PucR_C-HTH_dom"/>
</dbReference>
<organism evidence="2 3">
    <name type="scientific">Kitasatospora cineracea</name>
    <dbReference type="NCBI Taxonomy" id="88074"/>
    <lineage>
        <taxon>Bacteria</taxon>
        <taxon>Bacillati</taxon>
        <taxon>Actinomycetota</taxon>
        <taxon>Actinomycetes</taxon>
        <taxon>Kitasatosporales</taxon>
        <taxon>Streptomycetaceae</taxon>
        <taxon>Kitasatospora</taxon>
    </lineage>
</organism>
<dbReference type="EMBL" id="RJVJ01000001">
    <property type="protein sequence ID" value="ROR42981.1"/>
    <property type="molecule type" value="Genomic_DNA"/>
</dbReference>
<dbReference type="InterPro" id="IPR042070">
    <property type="entry name" value="PucR_C-HTH_sf"/>
</dbReference>
<feature type="domain" description="PucR C-terminal helix-turn-helix" evidence="1">
    <location>
        <begin position="460"/>
        <end position="507"/>
    </location>
</feature>
<dbReference type="InterPro" id="IPR051448">
    <property type="entry name" value="CdaR-like_regulators"/>
</dbReference>
<proteinExistence type="predicted"/>
<evidence type="ECO:0000313" key="2">
    <source>
        <dbReference type="EMBL" id="ROR42981.1"/>
    </source>
</evidence>
<dbReference type="PANTHER" id="PTHR33744:SF1">
    <property type="entry name" value="DNA-BINDING TRANSCRIPTIONAL ACTIVATOR ADER"/>
    <property type="match status" value="1"/>
</dbReference>
<comment type="caution">
    <text evidence="2">The sequence shown here is derived from an EMBL/GenBank/DDBJ whole genome shotgun (WGS) entry which is preliminary data.</text>
</comment>
<dbReference type="Pfam" id="PF13556">
    <property type="entry name" value="HTH_30"/>
    <property type="match status" value="1"/>
</dbReference>